<reference evidence="2 3" key="1">
    <citation type="journal article" date="2009" name="Stand. Genomic Sci.">
        <title>Complete genome sequence of Slackia heliotrinireducens type strain (RHS 1).</title>
        <authorList>
            <person name="Pukall R."/>
            <person name="Lapidus A."/>
            <person name="Nolan M."/>
            <person name="Copeland A."/>
            <person name="Glavina Del Rio T."/>
            <person name="Lucas S."/>
            <person name="Chen F."/>
            <person name="Tice H."/>
            <person name="Cheng J.F."/>
            <person name="Chertkov O."/>
            <person name="Bruce D."/>
            <person name="Goodwin L."/>
            <person name="Kuske C."/>
            <person name="Brettin T."/>
            <person name="Detter J.C."/>
            <person name="Han C."/>
            <person name="Pitluck S."/>
            <person name="Pati A."/>
            <person name="Mavrommatis K."/>
            <person name="Ivanova N."/>
            <person name="Ovchinnikova G."/>
            <person name="Chen A."/>
            <person name="Palaniappan K."/>
            <person name="Schneider S."/>
            <person name="Rohde M."/>
            <person name="Chain P."/>
            <person name="D'haeseleer P."/>
            <person name="Goker M."/>
            <person name="Bristow J."/>
            <person name="Eisen J.A."/>
            <person name="Markowitz V."/>
            <person name="Kyrpides N.C."/>
            <person name="Klenk H.P."/>
            <person name="Hugenholtz P."/>
        </authorList>
    </citation>
    <scope>NUCLEOTIDE SEQUENCE [LARGE SCALE GENOMIC DNA]</scope>
    <source>
        <strain evidence="3">ATCC 29202 / DSM 20476 / NCTC 11029 / RHS 1</strain>
    </source>
</reference>
<name>C7N1C5_SLAHD</name>
<dbReference type="HOGENOM" id="CLU_1214151_0_0_11"/>
<dbReference type="RefSeq" id="WP_012797328.1">
    <property type="nucleotide sequence ID" value="NC_013165.1"/>
</dbReference>
<feature type="compositionally biased region" description="Acidic residues" evidence="1">
    <location>
        <begin position="50"/>
        <end position="67"/>
    </location>
</feature>
<organism evidence="2 3">
    <name type="scientific">Slackia heliotrinireducens (strain ATCC 29202 / DSM 20476 / NCTC 11029 / RHS 1)</name>
    <name type="common">Peptococcus heliotrinreducens</name>
    <dbReference type="NCBI Taxonomy" id="471855"/>
    <lineage>
        <taxon>Bacteria</taxon>
        <taxon>Bacillati</taxon>
        <taxon>Actinomycetota</taxon>
        <taxon>Coriobacteriia</taxon>
        <taxon>Eggerthellales</taxon>
        <taxon>Eggerthellaceae</taxon>
        <taxon>Slackia</taxon>
    </lineage>
</organism>
<accession>C7N1C5</accession>
<dbReference type="AlphaFoldDB" id="C7N1C5"/>
<dbReference type="KEGG" id="shi:Shel_01440"/>
<gene>
    <name evidence="2" type="ordered locus">Shel_01440</name>
</gene>
<feature type="region of interest" description="Disordered" evidence="1">
    <location>
        <begin position="43"/>
        <end position="67"/>
    </location>
</feature>
<keyword evidence="3" id="KW-1185">Reference proteome</keyword>
<proteinExistence type="predicted"/>
<evidence type="ECO:0000313" key="2">
    <source>
        <dbReference type="EMBL" id="ACV21217.1"/>
    </source>
</evidence>
<evidence type="ECO:0000313" key="3">
    <source>
        <dbReference type="Proteomes" id="UP000002026"/>
    </source>
</evidence>
<evidence type="ECO:0000256" key="1">
    <source>
        <dbReference type="SAM" id="MobiDB-lite"/>
    </source>
</evidence>
<dbReference type="Proteomes" id="UP000002026">
    <property type="component" value="Chromosome"/>
</dbReference>
<protein>
    <submittedName>
        <fullName evidence="2">Uncharacterized protein</fullName>
    </submittedName>
</protein>
<dbReference type="STRING" id="471855.Shel_01440"/>
<sequence>MRKSPVLIAAVVLLTLVIAAVGAAFLLSDKAADKAETMVSIGADEKTEATDAEEGEAGEAEAATDADDDAASYYEANSDVLDVVAAQDSADTMTEDEVLGELAGRGFEECVVTSEYTMDGEYAPATEVAGYSDAHPTYKAEYTTPSGELWVLFVFDGVVMANPTSYNFESTRDVQTVVSESESVVAYDSQTNTFYHVVPHESMLHVVQVDRIDAATLDALTVEELDRR</sequence>
<dbReference type="EMBL" id="CP001684">
    <property type="protein sequence ID" value="ACV21217.1"/>
    <property type="molecule type" value="Genomic_DNA"/>
</dbReference>